<dbReference type="InterPro" id="IPR015424">
    <property type="entry name" value="PyrdxlP-dep_Trfase"/>
</dbReference>
<dbReference type="UniPathway" id="UPA00148"/>
<evidence type="ECO:0000256" key="9">
    <source>
        <dbReference type="ARBA" id="ARBA00048531"/>
    </source>
</evidence>
<organism evidence="11 12">
    <name type="scientific">Candidatus Accumulibacter appositus</name>
    <dbReference type="NCBI Taxonomy" id="1454003"/>
    <lineage>
        <taxon>Bacteria</taxon>
        <taxon>Pseudomonadati</taxon>
        <taxon>Pseudomonadota</taxon>
        <taxon>Betaproteobacteria</taxon>
        <taxon>Candidatus Accumulibacter</taxon>
    </lineage>
</organism>
<name>A0A011N4X4_9PROT</name>
<evidence type="ECO:0000313" key="11">
    <source>
        <dbReference type="EMBL" id="EXI77613.1"/>
    </source>
</evidence>
<evidence type="ECO:0000256" key="3">
    <source>
        <dbReference type="ARBA" id="ARBA00004953"/>
    </source>
</evidence>
<evidence type="ECO:0000256" key="5">
    <source>
        <dbReference type="ARBA" id="ARBA00022573"/>
    </source>
</evidence>
<sequence length="353" mass="37625">MVGVAGLLGFGACLNMAVDCAPPLHAMRLSATGRWPTGLDWPLADWLDLSTGINPRAYPVPAIDPQCWQRLPEDDDGLNDAAAAYYGSQRLLAVPGSQAAIQLLPALFAPLAVACMTPIYEEHPLAWQRAGHKLRRLENVSLPRALAVATPMIVLCNPNNPTGRRLPAAELLAAAAQLQRRGGWLVVDEAFGDVEPGNCLAALAGSPEAPNLIVLRSLGKFFGLAGARVGFVFAADDKLALLREAIGPWPLSGPARAVARLALADRGWQAQTRHQLAAAAARLTALLRPFGELGGTALFVSLSTPHAASLFEHLARQAILTRHFPAQGLLRCGLPACEREWLRLSSALTTWVP</sequence>
<dbReference type="GO" id="GO:0048472">
    <property type="term" value="F:threonine-phosphate decarboxylase activity"/>
    <property type="evidence" value="ECO:0007669"/>
    <property type="project" value="UniProtKB-EC"/>
</dbReference>
<dbReference type="GO" id="GO:0009236">
    <property type="term" value="P:cobalamin biosynthetic process"/>
    <property type="evidence" value="ECO:0007669"/>
    <property type="project" value="UniProtKB-UniPathway"/>
</dbReference>
<evidence type="ECO:0000256" key="2">
    <source>
        <dbReference type="ARBA" id="ARBA00003444"/>
    </source>
</evidence>
<dbReference type="PATRIC" id="fig|1454003.3.peg.3686"/>
<dbReference type="PANTHER" id="PTHR42885">
    <property type="entry name" value="HISTIDINOL-PHOSPHATE AMINOTRANSFERASE-RELATED"/>
    <property type="match status" value="1"/>
</dbReference>
<keyword evidence="6" id="KW-0663">Pyridoxal phosphate</keyword>
<dbReference type="Pfam" id="PF00155">
    <property type="entry name" value="Aminotran_1_2"/>
    <property type="match status" value="1"/>
</dbReference>
<comment type="caution">
    <text evidence="11">The sequence shown here is derived from an EMBL/GenBank/DDBJ whole genome shotgun (WGS) entry which is preliminary data.</text>
</comment>
<dbReference type="InterPro" id="IPR015422">
    <property type="entry name" value="PyrdxlP-dep_Trfase_small"/>
</dbReference>
<evidence type="ECO:0000256" key="1">
    <source>
        <dbReference type="ARBA" id="ARBA00001933"/>
    </source>
</evidence>
<dbReference type="AlphaFoldDB" id="A0A011N4X4"/>
<dbReference type="EMBL" id="JEMX01000096">
    <property type="protein sequence ID" value="EXI77613.1"/>
    <property type="molecule type" value="Genomic_DNA"/>
</dbReference>
<comment type="function">
    <text evidence="2">Decarboxylates L-threonine-O-3-phosphate to yield (R)-1-amino-2-propanol O-2-phosphate, the precursor for the linkage between the nucleotide loop and the corrin ring in cobalamin.</text>
</comment>
<proteinExistence type="predicted"/>
<evidence type="ECO:0000256" key="7">
    <source>
        <dbReference type="ARBA" id="ARBA00023239"/>
    </source>
</evidence>
<dbReference type="EC" id="4.1.1.81" evidence="4"/>
<evidence type="ECO:0000256" key="6">
    <source>
        <dbReference type="ARBA" id="ARBA00022898"/>
    </source>
</evidence>
<dbReference type="PANTHER" id="PTHR42885:SF1">
    <property type="entry name" value="THREONINE-PHOSPHATE DECARBOXYLASE"/>
    <property type="match status" value="1"/>
</dbReference>
<comment type="catalytic activity">
    <reaction evidence="9">
        <text>O-phospho-L-threonine + H(+) = (R)-1-aminopropan-2-yl phosphate + CO2</text>
        <dbReference type="Rhea" id="RHEA:11492"/>
        <dbReference type="ChEBI" id="CHEBI:15378"/>
        <dbReference type="ChEBI" id="CHEBI:16526"/>
        <dbReference type="ChEBI" id="CHEBI:58563"/>
        <dbReference type="ChEBI" id="CHEBI:58675"/>
        <dbReference type="EC" id="4.1.1.81"/>
    </reaction>
</comment>
<dbReference type="Gene3D" id="3.40.640.10">
    <property type="entry name" value="Type I PLP-dependent aspartate aminotransferase-like (Major domain)"/>
    <property type="match status" value="1"/>
</dbReference>
<dbReference type="STRING" id="1454003.AW10_03627"/>
<dbReference type="InterPro" id="IPR004839">
    <property type="entry name" value="Aminotransferase_I/II_large"/>
</dbReference>
<dbReference type="PROSITE" id="PS00105">
    <property type="entry name" value="AA_TRANSFER_CLASS_1"/>
    <property type="match status" value="1"/>
</dbReference>
<feature type="domain" description="Aminotransferase class I/classII large" evidence="10">
    <location>
        <begin position="78"/>
        <end position="346"/>
    </location>
</feature>
<dbReference type="Proteomes" id="UP000021816">
    <property type="component" value="Unassembled WGS sequence"/>
</dbReference>
<gene>
    <name evidence="11" type="primary">cobD</name>
    <name evidence="11" type="ORF">AW10_03627</name>
</gene>
<dbReference type="InterPro" id="IPR015421">
    <property type="entry name" value="PyrdxlP-dep_Trfase_major"/>
</dbReference>
<evidence type="ECO:0000256" key="8">
    <source>
        <dbReference type="ARBA" id="ARBA00029996"/>
    </source>
</evidence>
<dbReference type="GO" id="GO:0030170">
    <property type="term" value="F:pyridoxal phosphate binding"/>
    <property type="evidence" value="ECO:0007669"/>
    <property type="project" value="InterPro"/>
</dbReference>
<dbReference type="SUPFAM" id="SSF53383">
    <property type="entry name" value="PLP-dependent transferases"/>
    <property type="match status" value="1"/>
</dbReference>
<dbReference type="Gene3D" id="3.90.1150.10">
    <property type="entry name" value="Aspartate Aminotransferase, domain 1"/>
    <property type="match status" value="1"/>
</dbReference>
<evidence type="ECO:0000313" key="12">
    <source>
        <dbReference type="Proteomes" id="UP000021816"/>
    </source>
</evidence>
<keyword evidence="7 11" id="KW-0456">Lyase</keyword>
<dbReference type="CDD" id="cd00609">
    <property type="entry name" value="AAT_like"/>
    <property type="match status" value="1"/>
</dbReference>
<reference evidence="11 12" key="1">
    <citation type="submission" date="2014-02" db="EMBL/GenBank/DDBJ databases">
        <title>Expanding our view of genomic diversity in Candidatus Accumulibacter clades.</title>
        <authorList>
            <person name="Skennerton C.T."/>
            <person name="Barr J.J."/>
            <person name="Slater F.R."/>
            <person name="Bond P.L."/>
            <person name="Tyson G.W."/>
        </authorList>
    </citation>
    <scope>NUCLEOTIDE SEQUENCE [LARGE SCALE GENOMIC DNA]</scope>
    <source>
        <strain evidence="12">BA-92</strain>
    </source>
</reference>
<dbReference type="NCBIfam" id="TIGR01140">
    <property type="entry name" value="L_thr_O3P_dcar"/>
    <property type="match status" value="1"/>
</dbReference>
<keyword evidence="5" id="KW-0169">Cobalamin biosynthesis</keyword>
<dbReference type="InterPro" id="IPR005860">
    <property type="entry name" value="CobD"/>
</dbReference>
<evidence type="ECO:0000256" key="4">
    <source>
        <dbReference type="ARBA" id="ARBA00012285"/>
    </source>
</evidence>
<protein>
    <recommendedName>
        <fullName evidence="4">threonine-phosphate decarboxylase</fullName>
        <ecNumber evidence="4">4.1.1.81</ecNumber>
    </recommendedName>
    <alternativeName>
        <fullName evidence="8">L-threonine-O-3-phosphate decarboxylase</fullName>
    </alternativeName>
</protein>
<comment type="cofactor">
    <cofactor evidence="1">
        <name>pyridoxal 5'-phosphate</name>
        <dbReference type="ChEBI" id="CHEBI:597326"/>
    </cofactor>
</comment>
<accession>A0A011N4X4</accession>
<evidence type="ECO:0000259" key="10">
    <source>
        <dbReference type="Pfam" id="PF00155"/>
    </source>
</evidence>
<comment type="pathway">
    <text evidence="3">Cofactor biosynthesis; adenosylcobalamin biosynthesis.</text>
</comment>
<dbReference type="InterPro" id="IPR004838">
    <property type="entry name" value="NHTrfase_class1_PyrdxlP-BS"/>
</dbReference>